<evidence type="ECO:0000256" key="2">
    <source>
        <dbReference type="ARBA" id="ARBA00004123"/>
    </source>
</evidence>
<comment type="subcellular location">
    <subcellularLocation>
        <location evidence="3">Cytoplasm</location>
    </subcellularLocation>
    <subcellularLocation>
        <location evidence="2">Nucleus</location>
    </subcellularLocation>
</comment>
<keyword evidence="9" id="KW-0479">Metal-binding</keyword>
<keyword evidence="11" id="KW-0269">Exonuclease</keyword>
<dbReference type="eggNOG" id="KOG0304">
    <property type="taxonomic scope" value="Eukaryota"/>
</dbReference>
<keyword evidence="14" id="KW-0804">Transcription</keyword>
<evidence type="ECO:0000256" key="8">
    <source>
        <dbReference type="ARBA" id="ARBA00022722"/>
    </source>
</evidence>
<reference evidence="17 18" key="1">
    <citation type="journal article" date="2009" name="Science">
        <title>Green evolution and dynamic adaptations revealed by genomes of the marine picoeukaryotes Micromonas.</title>
        <authorList>
            <person name="Worden A.Z."/>
            <person name="Lee J.H."/>
            <person name="Mock T."/>
            <person name="Rouze P."/>
            <person name="Simmons M.P."/>
            <person name="Aerts A.L."/>
            <person name="Allen A.E."/>
            <person name="Cuvelier M.L."/>
            <person name="Derelle E."/>
            <person name="Everett M.V."/>
            <person name="Foulon E."/>
            <person name="Grimwood J."/>
            <person name="Gundlach H."/>
            <person name="Henrissat B."/>
            <person name="Napoli C."/>
            <person name="McDonald S.M."/>
            <person name="Parker M.S."/>
            <person name="Rombauts S."/>
            <person name="Salamov A."/>
            <person name="Von Dassow P."/>
            <person name="Badger J.H."/>
            <person name="Coutinho P.M."/>
            <person name="Demir E."/>
            <person name="Dubchak I."/>
            <person name="Gentemann C."/>
            <person name="Eikrem W."/>
            <person name="Gready J.E."/>
            <person name="John U."/>
            <person name="Lanier W."/>
            <person name="Lindquist E.A."/>
            <person name="Lucas S."/>
            <person name="Mayer K.F."/>
            <person name="Moreau H."/>
            <person name="Not F."/>
            <person name="Otillar R."/>
            <person name="Panaud O."/>
            <person name="Pangilinan J."/>
            <person name="Paulsen I."/>
            <person name="Piegu B."/>
            <person name="Poliakov A."/>
            <person name="Robbens S."/>
            <person name="Schmutz J."/>
            <person name="Toulza E."/>
            <person name="Wyss T."/>
            <person name="Zelensky A."/>
            <person name="Zhou K."/>
            <person name="Armbrust E.V."/>
            <person name="Bhattacharya D."/>
            <person name="Goodenough U.W."/>
            <person name="Van de Peer Y."/>
            <person name="Grigoriev I.V."/>
        </authorList>
    </citation>
    <scope>NUCLEOTIDE SEQUENCE [LARGE SCALE GENOMIC DNA]</scope>
    <source>
        <strain evidence="18">RCC299 / NOUM17</strain>
    </source>
</reference>
<evidence type="ECO:0000256" key="15">
    <source>
        <dbReference type="ARBA" id="ARBA00023242"/>
    </source>
</evidence>
<dbReference type="Proteomes" id="UP000002009">
    <property type="component" value="Chromosome 1"/>
</dbReference>
<dbReference type="InterPro" id="IPR012337">
    <property type="entry name" value="RNaseH-like_sf"/>
</dbReference>
<dbReference type="GO" id="GO:0005737">
    <property type="term" value="C:cytoplasm"/>
    <property type="evidence" value="ECO:0007669"/>
    <property type="project" value="UniProtKB-SubCell"/>
</dbReference>
<dbReference type="PANTHER" id="PTHR10797">
    <property type="entry name" value="CCR4-NOT TRANSCRIPTION COMPLEX SUBUNIT"/>
    <property type="match status" value="1"/>
</dbReference>
<keyword evidence="8" id="KW-0540">Nuclease</keyword>
<evidence type="ECO:0000256" key="7">
    <source>
        <dbReference type="ARBA" id="ARBA00022490"/>
    </source>
</evidence>
<evidence type="ECO:0000256" key="10">
    <source>
        <dbReference type="ARBA" id="ARBA00022801"/>
    </source>
</evidence>
<comment type="similarity">
    <text evidence="4">Belongs to the CAF1 family.</text>
</comment>
<name>C1FE86_MICCC</name>
<accession>C1FE86</accession>
<evidence type="ECO:0000256" key="16">
    <source>
        <dbReference type="ARBA" id="ARBA00025148"/>
    </source>
</evidence>
<evidence type="ECO:0000313" key="17">
    <source>
        <dbReference type="EMBL" id="ACO68518.1"/>
    </source>
</evidence>
<dbReference type="EMBL" id="CP001574">
    <property type="protein sequence ID" value="ACO68518.1"/>
    <property type="molecule type" value="Genomic_DNA"/>
</dbReference>
<sequence length="273" mass="30977">MTRPPLTNDNLLTREVWGSNLDEELAIIRNLIDEYPYIAMDTEFPGVVARPVGTYRSDYQYQTLRCNVDLLKLIQLGITLTDGDGNLPLIAGHYCVWQFNFREFDLKEDMYAQDSIELLKHSGIDFDANRNRGIDVHRFGELLMVSGVVLNQKVVKWITFHSGYDFGYLLKLLTCTALPQNEAEFFGILGLHFPCIFDMKYLMRFTDNLHGGLSKLAEQLDVERIGPQHQAGSDSLLTACTFFKLRQTHFGHDCVDKHAGVLYGLGSDAESEA</sequence>
<dbReference type="GO" id="GO:0046872">
    <property type="term" value="F:metal ion binding"/>
    <property type="evidence" value="ECO:0007669"/>
    <property type="project" value="UniProtKB-KW"/>
</dbReference>
<comment type="function">
    <text evidence="16">Ubiquitous transcription factor required for a diverse set of processes. It is a component of the CCR4 complex involved in the control of gene expression.</text>
</comment>
<dbReference type="GO" id="GO:0030014">
    <property type="term" value="C:CCR4-NOT complex"/>
    <property type="evidence" value="ECO:0007669"/>
    <property type="project" value="InterPro"/>
</dbReference>
<evidence type="ECO:0000256" key="3">
    <source>
        <dbReference type="ARBA" id="ARBA00004496"/>
    </source>
</evidence>
<gene>
    <name evidence="17" type="primary">CAF1.2</name>
    <name evidence="17" type="ORF">MICPUN_107351</name>
</gene>
<dbReference type="GO" id="GO:0004535">
    <property type="term" value="F:poly(A)-specific ribonuclease activity"/>
    <property type="evidence" value="ECO:0007669"/>
    <property type="project" value="UniProtKB-EC"/>
</dbReference>
<protein>
    <recommendedName>
        <fullName evidence="6">poly(A)-specific ribonuclease</fullName>
        <ecNumber evidence="6">3.1.13.4</ecNumber>
    </recommendedName>
</protein>
<dbReference type="Pfam" id="PF04857">
    <property type="entry name" value="CAF1"/>
    <property type="match status" value="2"/>
</dbReference>
<proteinExistence type="inferred from homology"/>
<dbReference type="RefSeq" id="XP_002507260.1">
    <property type="nucleotide sequence ID" value="XM_002507214.1"/>
</dbReference>
<comment type="subunit">
    <text evidence="5">Component of the CCR4-NOT complex, at least composed of CRR4 and CAF1 proteins.</text>
</comment>
<evidence type="ECO:0000256" key="5">
    <source>
        <dbReference type="ARBA" id="ARBA00011757"/>
    </source>
</evidence>
<dbReference type="InParanoid" id="C1FE86"/>
<dbReference type="SUPFAM" id="SSF53098">
    <property type="entry name" value="Ribonuclease H-like"/>
    <property type="match status" value="1"/>
</dbReference>
<evidence type="ECO:0000256" key="9">
    <source>
        <dbReference type="ARBA" id="ARBA00022723"/>
    </source>
</evidence>
<evidence type="ECO:0000256" key="4">
    <source>
        <dbReference type="ARBA" id="ARBA00008372"/>
    </source>
</evidence>
<organism evidence="17 18">
    <name type="scientific">Micromonas commoda (strain RCC299 / NOUM17 / CCMP2709)</name>
    <name type="common">Picoplanktonic green alga</name>
    <dbReference type="NCBI Taxonomy" id="296587"/>
    <lineage>
        <taxon>Eukaryota</taxon>
        <taxon>Viridiplantae</taxon>
        <taxon>Chlorophyta</taxon>
        <taxon>Mamiellophyceae</taxon>
        <taxon>Mamiellales</taxon>
        <taxon>Mamiellaceae</taxon>
        <taxon>Micromonas</taxon>
    </lineage>
</organism>
<dbReference type="OrthoDB" id="1164111at2759"/>
<comment type="catalytic activity">
    <reaction evidence="1">
        <text>Exonucleolytic cleavage of poly(A) to 5'-AMP.</text>
        <dbReference type="EC" id="3.1.13.4"/>
    </reaction>
</comment>
<keyword evidence="18" id="KW-1185">Reference proteome</keyword>
<keyword evidence="10" id="KW-0378">Hydrolase</keyword>
<dbReference type="GO" id="GO:0005634">
    <property type="term" value="C:nucleus"/>
    <property type="evidence" value="ECO:0007669"/>
    <property type="project" value="UniProtKB-SubCell"/>
</dbReference>
<keyword evidence="13" id="KW-0805">Transcription regulation</keyword>
<keyword evidence="12" id="KW-0694">RNA-binding</keyword>
<dbReference type="InterPro" id="IPR006941">
    <property type="entry name" value="RNase_CAF1"/>
</dbReference>
<dbReference type="GO" id="GO:0003723">
    <property type="term" value="F:RNA binding"/>
    <property type="evidence" value="ECO:0007669"/>
    <property type="project" value="UniProtKB-KW"/>
</dbReference>
<dbReference type="EC" id="3.1.13.4" evidence="6"/>
<keyword evidence="15" id="KW-0539">Nucleus</keyword>
<dbReference type="KEGG" id="mis:MICPUN_107351"/>
<evidence type="ECO:0000256" key="13">
    <source>
        <dbReference type="ARBA" id="ARBA00023015"/>
    </source>
</evidence>
<evidence type="ECO:0000256" key="12">
    <source>
        <dbReference type="ARBA" id="ARBA00022884"/>
    </source>
</evidence>
<evidence type="ECO:0000256" key="6">
    <source>
        <dbReference type="ARBA" id="ARBA00012161"/>
    </source>
</evidence>
<evidence type="ECO:0000256" key="14">
    <source>
        <dbReference type="ARBA" id="ARBA00023163"/>
    </source>
</evidence>
<dbReference type="InterPro" id="IPR036397">
    <property type="entry name" value="RNaseH_sf"/>
</dbReference>
<dbReference type="InterPro" id="IPR039637">
    <property type="entry name" value="CNOT7/CNOT8/Pop2"/>
</dbReference>
<dbReference type="GeneID" id="8250185"/>
<evidence type="ECO:0000256" key="11">
    <source>
        <dbReference type="ARBA" id="ARBA00022839"/>
    </source>
</evidence>
<evidence type="ECO:0000256" key="1">
    <source>
        <dbReference type="ARBA" id="ARBA00001663"/>
    </source>
</evidence>
<dbReference type="FunCoup" id="C1FE86">
    <property type="interactions" value="2132"/>
</dbReference>
<dbReference type="OMA" id="EHCVWQF"/>
<dbReference type="Gene3D" id="3.30.420.10">
    <property type="entry name" value="Ribonuclease H-like superfamily/Ribonuclease H"/>
    <property type="match status" value="1"/>
</dbReference>
<dbReference type="AlphaFoldDB" id="C1FE86"/>
<evidence type="ECO:0000313" key="18">
    <source>
        <dbReference type="Proteomes" id="UP000002009"/>
    </source>
</evidence>
<dbReference type="STRING" id="296587.C1FE86"/>
<dbReference type="FunFam" id="3.30.420.10:FF:000048">
    <property type="entry name" value="CCR4-associated factor 1, putative"/>
    <property type="match status" value="1"/>
</dbReference>
<keyword evidence="7" id="KW-0963">Cytoplasm</keyword>